<keyword evidence="6" id="KW-1185">Reference proteome</keyword>
<dbReference type="Pfam" id="PF00439">
    <property type="entry name" value="Bromodomain"/>
    <property type="match status" value="1"/>
</dbReference>
<feature type="region of interest" description="Disordered" evidence="3">
    <location>
        <begin position="124"/>
        <end position="154"/>
    </location>
</feature>
<proteinExistence type="predicted"/>
<evidence type="ECO:0000256" key="1">
    <source>
        <dbReference type="ARBA" id="ARBA00023117"/>
    </source>
</evidence>
<dbReference type="PROSITE" id="PS50014">
    <property type="entry name" value="BROMODOMAIN_2"/>
    <property type="match status" value="1"/>
</dbReference>
<evidence type="ECO:0000313" key="5">
    <source>
        <dbReference type="EMBL" id="KAG5186098.1"/>
    </source>
</evidence>
<keyword evidence="1 2" id="KW-0103">Bromodomain</keyword>
<name>A0A836CI49_9STRA</name>
<gene>
    <name evidence="5" type="ORF">JKP88DRAFT_162454</name>
</gene>
<dbReference type="OrthoDB" id="21449at2759"/>
<dbReference type="Proteomes" id="UP000664859">
    <property type="component" value="Unassembled WGS sequence"/>
</dbReference>
<evidence type="ECO:0000259" key="4">
    <source>
        <dbReference type="PROSITE" id="PS50014"/>
    </source>
</evidence>
<evidence type="ECO:0000256" key="3">
    <source>
        <dbReference type="SAM" id="MobiDB-lite"/>
    </source>
</evidence>
<dbReference type="EMBL" id="JAFCMP010000113">
    <property type="protein sequence ID" value="KAG5186098.1"/>
    <property type="molecule type" value="Genomic_DNA"/>
</dbReference>
<dbReference type="InterPro" id="IPR001487">
    <property type="entry name" value="Bromodomain"/>
</dbReference>
<protein>
    <recommendedName>
        <fullName evidence="4">Bromo domain-containing protein</fullName>
    </recommendedName>
</protein>
<dbReference type="AlphaFoldDB" id="A0A836CI49"/>
<dbReference type="Gene3D" id="1.20.920.10">
    <property type="entry name" value="Bromodomain-like"/>
    <property type="match status" value="1"/>
</dbReference>
<sequence>MHHPFLEEPPRIQSSNPAEKYKLGLVLDKPVALLYPGIADAYLEAIAEPMDLGTIRRMLGAGRVPSAQAFADTVLLVFNNAIAFNAPAVASDPGLATIVDACKALRRMFRWWCLEAFPDLPPGDAEAGGGGGKGGAQGEGEGGGGGGGGGPEESLRLTRAERDRQRALRVAKVMALRADKINCKKLVHYFKQKRNSPIKHFIGRVPVEQLTDYKVSYMVKLRLCPCSVHPEQFQLLHQQAWH</sequence>
<reference evidence="5" key="1">
    <citation type="submission" date="2021-02" db="EMBL/GenBank/DDBJ databases">
        <title>First Annotated Genome of the Yellow-green Alga Tribonema minus.</title>
        <authorList>
            <person name="Mahan K.M."/>
        </authorList>
    </citation>
    <scope>NUCLEOTIDE SEQUENCE</scope>
    <source>
        <strain evidence="5">UTEX B ZZ1240</strain>
    </source>
</reference>
<accession>A0A836CI49</accession>
<dbReference type="SUPFAM" id="SSF47370">
    <property type="entry name" value="Bromodomain"/>
    <property type="match status" value="1"/>
</dbReference>
<dbReference type="InterPro" id="IPR036427">
    <property type="entry name" value="Bromodomain-like_sf"/>
</dbReference>
<feature type="domain" description="Bromo" evidence="4">
    <location>
        <begin position="42"/>
        <end position="92"/>
    </location>
</feature>
<evidence type="ECO:0000256" key="2">
    <source>
        <dbReference type="PROSITE-ProRule" id="PRU00035"/>
    </source>
</evidence>
<comment type="caution">
    <text evidence="5">The sequence shown here is derived from an EMBL/GenBank/DDBJ whole genome shotgun (WGS) entry which is preliminary data.</text>
</comment>
<evidence type="ECO:0000313" key="6">
    <source>
        <dbReference type="Proteomes" id="UP000664859"/>
    </source>
</evidence>
<organism evidence="5 6">
    <name type="scientific">Tribonema minus</name>
    <dbReference type="NCBI Taxonomy" id="303371"/>
    <lineage>
        <taxon>Eukaryota</taxon>
        <taxon>Sar</taxon>
        <taxon>Stramenopiles</taxon>
        <taxon>Ochrophyta</taxon>
        <taxon>PX clade</taxon>
        <taxon>Xanthophyceae</taxon>
        <taxon>Tribonematales</taxon>
        <taxon>Tribonemataceae</taxon>
        <taxon>Tribonema</taxon>
    </lineage>
</organism>
<feature type="compositionally biased region" description="Gly residues" evidence="3">
    <location>
        <begin position="126"/>
        <end position="151"/>
    </location>
</feature>